<dbReference type="CDD" id="cd01335">
    <property type="entry name" value="Radical_SAM"/>
    <property type="match status" value="1"/>
</dbReference>
<dbReference type="InterPro" id="IPR056591">
    <property type="entry name" value="ELP3-like_N"/>
</dbReference>
<evidence type="ECO:0000256" key="1">
    <source>
        <dbReference type="ARBA" id="ARBA00005043"/>
    </source>
</evidence>
<dbReference type="GO" id="GO:0005634">
    <property type="term" value="C:nucleus"/>
    <property type="evidence" value="ECO:0007669"/>
    <property type="project" value="TreeGrafter"/>
</dbReference>
<dbReference type="InterPro" id="IPR058240">
    <property type="entry name" value="rSAM_sf"/>
</dbReference>
<evidence type="ECO:0000256" key="5">
    <source>
        <dbReference type="ARBA" id="ARBA00022555"/>
    </source>
</evidence>
<evidence type="ECO:0000256" key="16">
    <source>
        <dbReference type="ARBA" id="ARBA00047372"/>
    </source>
</evidence>
<dbReference type="PROSITE" id="PS51186">
    <property type="entry name" value="GNAT"/>
    <property type="match status" value="1"/>
</dbReference>
<keyword evidence="11 17" id="KW-0408">Iron</keyword>
<dbReference type="Proteomes" id="UP000590868">
    <property type="component" value="Unassembled WGS sequence"/>
</dbReference>
<comment type="similarity">
    <text evidence="2">Belongs to the ELP3 family.</text>
</comment>
<keyword evidence="13" id="KW-0012">Acyltransferase</keyword>
<dbReference type="Pfam" id="PF04055">
    <property type="entry name" value="Radical_SAM"/>
    <property type="match status" value="1"/>
</dbReference>
<organism evidence="20 21">
    <name type="scientific">Heliornis fulica</name>
    <name type="common">sungrebe</name>
    <dbReference type="NCBI Taxonomy" id="54369"/>
    <lineage>
        <taxon>Eukaryota</taxon>
        <taxon>Metazoa</taxon>
        <taxon>Chordata</taxon>
        <taxon>Craniata</taxon>
        <taxon>Vertebrata</taxon>
        <taxon>Euteleostomi</taxon>
        <taxon>Archelosauria</taxon>
        <taxon>Archosauria</taxon>
        <taxon>Dinosauria</taxon>
        <taxon>Saurischia</taxon>
        <taxon>Theropoda</taxon>
        <taxon>Coelurosauria</taxon>
        <taxon>Aves</taxon>
        <taxon>Neognathae</taxon>
        <taxon>Neoaves</taxon>
        <taxon>Gruiformes</taxon>
        <taxon>Heliornithidae</taxon>
        <taxon>Heliornis</taxon>
    </lineage>
</organism>
<feature type="domain" description="N-acetyltransferase" evidence="18">
    <location>
        <begin position="389"/>
        <end position="539"/>
    </location>
</feature>
<dbReference type="OrthoDB" id="10265243at2759"/>
<keyword evidence="6" id="KW-0808">Transferase</keyword>
<keyword evidence="8" id="KW-0819">tRNA processing</keyword>
<dbReference type="InterPro" id="IPR032432">
    <property type="entry name" value="Radical_SAM_C"/>
</dbReference>
<dbReference type="EMBL" id="VXBZ01002578">
    <property type="protein sequence ID" value="NXP45895.1"/>
    <property type="molecule type" value="Genomic_DNA"/>
</dbReference>
<dbReference type="PANTHER" id="PTHR11135:SF0">
    <property type="entry name" value="ELONGATOR COMPLEX PROTEIN 3"/>
    <property type="match status" value="1"/>
</dbReference>
<evidence type="ECO:0000256" key="11">
    <source>
        <dbReference type="ARBA" id="ARBA00023004"/>
    </source>
</evidence>
<dbReference type="NCBIfam" id="TIGR01211">
    <property type="entry name" value="ELP3"/>
    <property type="match status" value="1"/>
</dbReference>
<dbReference type="SUPFAM" id="SSF55729">
    <property type="entry name" value="Acyl-CoA N-acyltransferases (Nat)"/>
    <property type="match status" value="1"/>
</dbReference>
<reference evidence="20 21" key="1">
    <citation type="submission" date="2019-09" db="EMBL/GenBank/DDBJ databases">
        <title>Bird 10,000 Genomes (B10K) Project - Family phase.</title>
        <authorList>
            <person name="Zhang G."/>
        </authorList>
    </citation>
    <scope>NUCLEOTIDE SEQUENCE [LARGE SCALE GENOMIC DNA]</scope>
    <source>
        <strain evidence="20">B10K-DU-001-55</strain>
        <tissue evidence="20">Muscle</tissue>
    </source>
</reference>
<evidence type="ECO:0000259" key="18">
    <source>
        <dbReference type="PROSITE" id="PS51186"/>
    </source>
</evidence>
<dbReference type="PIRSF" id="PIRSF005669">
    <property type="entry name" value="Hist_AcTrfase_ELP3"/>
    <property type="match status" value="1"/>
</dbReference>
<comment type="cofactor">
    <cofactor evidence="17">
        <name>[4Fe-4S] cluster</name>
        <dbReference type="ChEBI" id="CHEBI:49883"/>
    </cofactor>
    <text evidence="17">Binds 1 [4Fe-4S] cluster. The cluster is coordinated with 3 cysteines and an exchangeable S-adenosyl-L-methionine.</text>
</comment>
<dbReference type="GO" id="GO:0002926">
    <property type="term" value="P:tRNA wobble base 5-methoxycarbonylmethyl-2-thiouridinylation"/>
    <property type="evidence" value="ECO:0007669"/>
    <property type="project" value="TreeGrafter"/>
</dbReference>
<name>A0A7L2AFF9_9GRUI</name>
<comment type="caution">
    <text evidence="20">The sequence shown here is derived from an EMBL/GenBank/DDBJ whole genome shotgun (WGS) entry which is preliminary data.</text>
</comment>
<evidence type="ECO:0000256" key="10">
    <source>
        <dbReference type="ARBA" id="ARBA00022884"/>
    </source>
</evidence>
<dbReference type="Pfam" id="PF23613">
    <property type="entry name" value="ELP3_N"/>
    <property type="match status" value="1"/>
</dbReference>
<evidence type="ECO:0000256" key="15">
    <source>
        <dbReference type="ARBA" id="ARBA00044771"/>
    </source>
</evidence>
<dbReference type="GO" id="GO:0051539">
    <property type="term" value="F:4 iron, 4 sulfur cluster binding"/>
    <property type="evidence" value="ECO:0007669"/>
    <property type="project" value="UniProtKB-KW"/>
</dbReference>
<proteinExistence type="inferred from homology"/>
<evidence type="ECO:0000256" key="13">
    <source>
        <dbReference type="ARBA" id="ARBA00023315"/>
    </source>
</evidence>
<dbReference type="FunFam" id="3.40.630.30:FF:000003">
    <property type="entry name" value="Elongator complex protein 3"/>
    <property type="match status" value="1"/>
</dbReference>
<evidence type="ECO:0000259" key="19">
    <source>
        <dbReference type="PROSITE" id="PS51918"/>
    </source>
</evidence>
<dbReference type="GO" id="GO:0046872">
    <property type="term" value="F:metal ion binding"/>
    <property type="evidence" value="ECO:0007669"/>
    <property type="project" value="UniProtKB-KW"/>
</dbReference>
<sequence length="539" mass="61319">DLSHAELMMMTIADIIKQLIEAHEQGKDVNLNKLKTKTSAKYGLSAQPRLVDIIAAVPPQYRKALVPKLKAKPIRTASGIAVVAVMCKPHRCPHINFTGNICVYCPGGPDSDFEYSTQSYTGYEPTSMRAIRARYDPYLQTRHRVEQLKQLGHSVDKVEFIVMGGTFMALPEDYRDYFIRNLHDALSGHTSNNVAEAVRYSERSLTKCIGITIETRPDYCLKRHLSDMLSYGCTRLEIGVQSVYEDVARDTNRGHTVKAVCESFHLAKDAGFKVVAHMMPDLPNMGLERDMDQFVEFFENPAFRPDGMKLYPTLVIRGTGLYELWKTGRYKSYPPSTLVDLVARILALVPPWTRVYRVQRDIPMPLVSSGVEHGNLRELALARMKDLGTQCRDVRTREVGIQEIHHKVRPYQIELVRRDYVANGGWETFLSYEDPEQDILVGLLRLRKCSEESFRPELKGGVSIVRELHVYGSVVPVSSRDPSKFQHQGFGMLLMEEAERIAKEEHGSWKIAVISGVGTRNYYRKIGYELEGPYMVKRL</sequence>
<feature type="binding site" evidence="17">
    <location>
        <position position="105"/>
    </location>
    <ligand>
        <name>[4Fe-4S] cluster</name>
        <dbReference type="ChEBI" id="CHEBI:49883"/>
        <note>4Fe-4S-S-AdoMet</note>
    </ligand>
</feature>
<keyword evidence="5" id="KW-0820">tRNA-binding</keyword>
<dbReference type="GO" id="GO:0005737">
    <property type="term" value="C:cytoplasm"/>
    <property type="evidence" value="ECO:0007669"/>
    <property type="project" value="TreeGrafter"/>
</dbReference>
<feature type="binding site" evidence="17">
    <location>
        <position position="92"/>
    </location>
    <ligand>
        <name>[4Fe-4S] cluster</name>
        <dbReference type="ChEBI" id="CHEBI:49883"/>
        <note>4Fe-4S-S-AdoMet</note>
    </ligand>
</feature>
<dbReference type="SFLD" id="SFLDF00344">
    <property type="entry name" value="ELP3-like"/>
    <property type="match status" value="1"/>
</dbReference>
<evidence type="ECO:0000256" key="6">
    <source>
        <dbReference type="ARBA" id="ARBA00022679"/>
    </source>
</evidence>
<dbReference type="SUPFAM" id="SSF102114">
    <property type="entry name" value="Radical SAM enzymes"/>
    <property type="match status" value="1"/>
</dbReference>
<dbReference type="SMART" id="SM00729">
    <property type="entry name" value="Elp3"/>
    <property type="match status" value="1"/>
</dbReference>
<dbReference type="InterPro" id="IPR034687">
    <property type="entry name" value="ELP3-like"/>
</dbReference>
<dbReference type="PANTHER" id="PTHR11135">
    <property type="entry name" value="HISTONE ACETYLTRANSFERASE-RELATED"/>
    <property type="match status" value="1"/>
</dbReference>
<dbReference type="InterPro" id="IPR006638">
    <property type="entry name" value="Elp3/MiaA/NifB-like_rSAM"/>
</dbReference>
<dbReference type="SFLD" id="SFLDG01086">
    <property type="entry name" value="elongater_protein-like"/>
    <property type="match status" value="1"/>
</dbReference>
<evidence type="ECO:0000313" key="21">
    <source>
        <dbReference type="Proteomes" id="UP000590868"/>
    </source>
</evidence>
<dbReference type="SFLD" id="SFLDS00029">
    <property type="entry name" value="Radical_SAM"/>
    <property type="match status" value="1"/>
</dbReference>
<keyword evidence="21" id="KW-1185">Reference proteome</keyword>
<gene>
    <name evidence="20" type="primary">Elp3</name>
    <name evidence="20" type="ORF">HELFUL_R12195</name>
</gene>
<feature type="non-terminal residue" evidence="20">
    <location>
        <position position="539"/>
    </location>
</feature>
<evidence type="ECO:0000313" key="20">
    <source>
        <dbReference type="EMBL" id="NXP45895.1"/>
    </source>
</evidence>
<protein>
    <recommendedName>
        <fullName evidence="3">Elongator complex protein 3</fullName>
        <ecNumber evidence="15">2.3.1.311</ecNumber>
    </recommendedName>
    <alternativeName>
        <fullName evidence="14">tRNA uridine(34) acetyltransferase</fullName>
    </alternativeName>
</protein>
<dbReference type="UniPathway" id="UPA00988"/>
<dbReference type="PROSITE" id="PS51918">
    <property type="entry name" value="RADICAL_SAM"/>
    <property type="match status" value="1"/>
</dbReference>
<dbReference type="InterPro" id="IPR016181">
    <property type="entry name" value="Acyl_CoA_acyltransferase"/>
</dbReference>
<evidence type="ECO:0000256" key="17">
    <source>
        <dbReference type="PIRSR" id="PIRSR005669-1"/>
    </source>
</evidence>
<evidence type="ECO:0000256" key="4">
    <source>
        <dbReference type="ARBA" id="ARBA00022485"/>
    </source>
</evidence>
<dbReference type="Pfam" id="PF16199">
    <property type="entry name" value="Radical_SAM_C"/>
    <property type="match status" value="1"/>
</dbReference>
<evidence type="ECO:0000256" key="9">
    <source>
        <dbReference type="ARBA" id="ARBA00022723"/>
    </source>
</evidence>
<evidence type="ECO:0000256" key="7">
    <source>
        <dbReference type="ARBA" id="ARBA00022691"/>
    </source>
</evidence>
<keyword evidence="9 17" id="KW-0479">Metal-binding</keyword>
<evidence type="ECO:0000256" key="3">
    <source>
        <dbReference type="ARBA" id="ARBA00020266"/>
    </source>
</evidence>
<feature type="non-terminal residue" evidence="20">
    <location>
        <position position="1"/>
    </location>
</feature>
<dbReference type="AlphaFoldDB" id="A0A7L2AFF9"/>
<dbReference type="InterPro" id="IPR039661">
    <property type="entry name" value="ELP3"/>
</dbReference>
<dbReference type="GO" id="GO:0000049">
    <property type="term" value="F:tRNA binding"/>
    <property type="evidence" value="ECO:0007669"/>
    <property type="project" value="UniProtKB-KW"/>
</dbReference>
<accession>A0A7L2AFF9</accession>
<dbReference type="GO" id="GO:0033588">
    <property type="term" value="C:elongator holoenzyme complex"/>
    <property type="evidence" value="ECO:0007669"/>
    <property type="project" value="TreeGrafter"/>
</dbReference>
<keyword evidence="12 17" id="KW-0411">Iron-sulfur</keyword>
<feature type="binding site" evidence="17">
    <location>
        <position position="102"/>
    </location>
    <ligand>
        <name>[4Fe-4S] cluster</name>
        <dbReference type="ChEBI" id="CHEBI:49883"/>
        <note>4Fe-4S-S-AdoMet</note>
    </ligand>
</feature>
<evidence type="ECO:0000256" key="8">
    <source>
        <dbReference type="ARBA" id="ARBA00022694"/>
    </source>
</evidence>
<evidence type="ECO:0000256" key="2">
    <source>
        <dbReference type="ARBA" id="ARBA00005494"/>
    </source>
</evidence>
<dbReference type="Gene3D" id="3.40.630.30">
    <property type="match status" value="1"/>
</dbReference>
<keyword evidence="4" id="KW-0004">4Fe-4S</keyword>
<dbReference type="InterPro" id="IPR007197">
    <property type="entry name" value="rSAM"/>
</dbReference>
<evidence type="ECO:0000256" key="14">
    <source>
        <dbReference type="ARBA" id="ARBA00030769"/>
    </source>
</evidence>
<dbReference type="GO" id="GO:0106261">
    <property type="term" value="F:tRNA uridine(34) acetyltransferase activity"/>
    <property type="evidence" value="ECO:0007669"/>
    <property type="project" value="UniProtKB-EC"/>
</dbReference>
<feature type="domain" description="Radical SAM core" evidence="19">
    <location>
        <begin position="75"/>
        <end position="365"/>
    </location>
</feature>
<dbReference type="InterPro" id="IPR000182">
    <property type="entry name" value="GNAT_dom"/>
</dbReference>
<dbReference type="EC" id="2.3.1.311" evidence="15"/>
<keyword evidence="10" id="KW-0694">RNA-binding</keyword>
<comment type="pathway">
    <text evidence="1">tRNA modification; 5-methoxycarbonylmethyl-2-thiouridine-tRNA biosynthesis.</text>
</comment>
<evidence type="ECO:0000256" key="12">
    <source>
        <dbReference type="ARBA" id="ARBA00023014"/>
    </source>
</evidence>
<comment type="catalytic activity">
    <reaction evidence="16">
        <text>uridine(34) in tRNA + acetyl-CoA + S-adenosyl-L-methionine + H2O = 5-(carboxymethyl)uridine(34) in tRNA + 5'-deoxyadenosine + L-methionine + CoA + 2 H(+)</text>
        <dbReference type="Rhea" id="RHEA:61020"/>
        <dbReference type="Rhea" id="RHEA-COMP:10407"/>
        <dbReference type="Rhea" id="RHEA-COMP:11727"/>
        <dbReference type="ChEBI" id="CHEBI:15377"/>
        <dbReference type="ChEBI" id="CHEBI:15378"/>
        <dbReference type="ChEBI" id="CHEBI:17319"/>
        <dbReference type="ChEBI" id="CHEBI:57287"/>
        <dbReference type="ChEBI" id="CHEBI:57288"/>
        <dbReference type="ChEBI" id="CHEBI:57844"/>
        <dbReference type="ChEBI" id="CHEBI:59789"/>
        <dbReference type="ChEBI" id="CHEBI:65315"/>
        <dbReference type="ChEBI" id="CHEBI:74882"/>
        <dbReference type="EC" id="2.3.1.311"/>
    </reaction>
    <physiologicalReaction direction="left-to-right" evidence="16">
        <dbReference type="Rhea" id="RHEA:61021"/>
    </physiologicalReaction>
</comment>
<keyword evidence="7" id="KW-0949">S-adenosyl-L-methionine</keyword>